<evidence type="ECO:0000256" key="8">
    <source>
        <dbReference type="SAM" id="Phobius"/>
    </source>
</evidence>
<dbReference type="GO" id="GO:0005886">
    <property type="term" value="C:plasma membrane"/>
    <property type="evidence" value="ECO:0007669"/>
    <property type="project" value="UniProtKB-SubCell"/>
</dbReference>
<evidence type="ECO:0000256" key="4">
    <source>
        <dbReference type="ARBA" id="ARBA00022475"/>
    </source>
</evidence>
<protein>
    <submittedName>
        <fullName evidence="9">Magnesium transporter CorA family protein</fullName>
    </submittedName>
</protein>
<dbReference type="InterPro" id="IPR045863">
    <property type="entry name" value="CorA_TM1_TM2"/>
</dbReference>
<name>A0A7M1QV53_9ACTO</name>
<dbReference type="PANTHER" id="PTHR46494:SF1">
    <property type="entry name" value="CORA FAMILY METAL ION TRANSPORTER (EUROFUNG)"/>
    <property type="match status" value="1"/>
</dbReference>
<evidence type="ECO:0000256" key="6">
    <source>
        <dbReference type="ARBA" id="ARBA00022989"/>
    </source>
</evidence>
<evidence type="ECO:0000313" key="9">
    <source>
        <dbReference type="EMBL" id="QOR45818.1"/>
    </source>
</evidence>
<evidence type="ECO:0000256" key="3">
    <source>
        <dbReference type="ARBA" id="ARBA00022448"/>
    </source>
</evidence>
<proteinExistence type="inferred from homology"/>
<dbReference type="GO" id="GO:0000287">
    <property type="term" value="F:magnesium ion binding"/>
    <property type="evidence" value="ECO:0007669"/>
    <property type="project" value="TreeGrafter"/>
</dbReference>
<comment type="similarity">
    <text evidence="2">Belongs to the CorA metal ion transporter (MIT) (TC 1.A.35) family.</text>
</comment>
<comment type="subcellular location">
    <subcellularLocation>
        <location evidence="1">Cell membrane</location>
        <topology evidence="1">Multi-pass membrane protein</topology>
    </subcellularLocation>
</comment>
<dbReference type="PANTHER" id="PTHR46494">
    <property type="entry name" value="CORA FAMILY METAL ION TRANSPORTER (EUROFUNG)"/>
    <property type="match status" value="1"/>
</dbReference>
<dbReference type="Proteomes" id="UP000595053">
    <property type="component" value="Chromosome"/>
</dbReference>
<sequence>MMSLPPGANEPVESVVDLGSVARIARETITAPHERAKVTHHHDHHTFTVYGVTAIDETSDPLDPTIQRSRIIGIQYARAILTIRLDHTFGMDEVRDRCRMLDEPVVGMVVHTLLDTAVDGYFDSLEALDERLELLEDDLFGGTGTAFVDDFQVRAYQARKEIVALRRLVLPMRDVANSMWRIQPDRSAELEANFNDLNEHVLRVSEWTESLRDMVSTLFETHLSLQDQRLNTTMRKLAGWAAVISIPTMVTGFFGMNVPYWGFGRPAGVGVAMFFFVVPALTVYLVMRRLKWL</sequence>
<dbReference type="InterPro" id="IPR002523">
    <property type="entry name" value="MgTranspt_CorA/ZnTranspt_ZntB"/>
</dbReference>
<evidence type="ECO:0000256" key="2">
    <source>
        <dbReference type="ARBA" id="ARBA00009765"/>
    </source>
</evidence>
<dbReference type="EMBL" id="CP063213">
    <property type="protein sequence ID" value="QOR45818.1"/>
    <property type="molecule type" value="Genomic_DNA"/>
</dbReference>
<dbReference type="GO" id="GO:0015087">
    <property type="term" value="F:cobalt ion transmembrane transporter activity"/>
    <property type="evidence" value="ECO:0007669"/>
    <property type="project" value="TreeGrafter"/>
</dbReference>
<keyword evidence="10" id="KW-1185">Reference proteome</keyword>
<keyword evidence="5 8" id="KW-0812">Transmembrane</keyword>
<keyword evidence="3" id="KW-0813">Transport</keyword>
<reference evidence="9 10" key="1">
    <citation type="submission" date="2020-10" db="EMBL/GenBank/DDBJ databases">
        <title>Trueperella pecoris sp. nov. isolated from bovine and porcine specimens.</title>
        <authorList>
            <person name="Schoenecker L."/>
            <person name="Schnydrig P."/>
            <person name="Brodard I."/>
            <person name="Thomann A."/>
            <person name="Hemphill A."/>
            <person name="Rodriguez-Campos S."/>
            <person name="Perreten V."/>
            <person name="Jores J."/>
            <person name="Kittl S."/>
        </authorList>
    </citation>
    <scope>NUCLEOTIDE SEQUENCE [LARGE SCALE GENOMIC DNA]</scope>
    <source>
        <strain evidence="9 10">15A0121</strain>
    </source>
</reference>
<dbReference type="Pfam" id="PF01544">
    <property type="entry name" value="CorA"/>
    <property type="match status" value="1"/>
</dbReference>
<dbReference type="AlphaFoldDB" id="A0A7M1QV53"/>
<organism evidence="9 10">
    <name type="scientific">Trueperella pecoris</name>
    <dbReference type="NCBI Taxonomy" id="2733571"/>
    <lineage>
        <taxon>Bacteria</taxon>
        <taxon>Bacillati</taxon>
        <taxon>Actinomycetota</taxon>
        <taxon>Actinomycetes</taxon>
        <taxon>Actinomycetales</taxon>
        <taxon>Actinomycetaceae</taxon>
        <taxon>Trueperella</taxon>
    </lineage>
</organism>
<dbReference type="Gene3D" id="1.20.58.340">
    <property type="entry name" value="Magnesium transport protein CorA, transmembrane region"/>
    <property type="match status" value="2"/>
</dbReference>
<keyword evidence="4" id="KW-1003">Cell membrane</keyword>
<feature type="transmembrane region" description="Helical" evidence="8">
    <location>
        <begin position="267"/>
        <end position="287"/>
    </location>
</feature>
<dbReference type="SUPFAM" id="SSF144083">
    <property type="entry name" value="Magnesium transport protein CorA, transmembrane region"/>
    <property type="match status" value="1"/>
</dbReference>
<dbReference type="CDD" id="cd12822">
    <property type="entry name" value="TmCorA-like"/>
    <property type="match status" value="1"/>
</dbReference>
<keyword evidence="7 8" id="KW-0472">Membrane</keyword>
<dbReference type="GO" id="GO:0015095">
    <property type="term" value="F:magnesium ion transmembrane transporter activity"/>
    <property type="evidence" value="ECO:0007669"/>
    <property type="project" value="TreeGrafter"/>
</dbReference>
<evidence type="ECO:0000256" key="7">
    <source>
        <dbReference type="ARBA" id="ARBA00023136"/>
    </source>
</evidence>
<gene>
    <name evidence="9" type="ORF">INS88_00845</name>
</gene>
<accession>A0A7M1QV53</accession>
<dbReference type="SUPFAM" id="SSF143865">
    <property type="entry name" value="CorA soluble domain-like"/>
    <property type="match status" value="1"/>
</dbReference>
<feature type="transmembrane region" description="Helical" evidence="8">
    <location>
        <begin position="237"/>
        <end position="261"/>
    </location>
</feature>
<evidence type="ECO:0000256" key="5">
    <source>
        <dbReference type="ARBA" id="ARBA00022692"/>
    </source>
</evidence>
<keyword evidence="6 8" id="KW-1133">Transmembrane helix</keyword>
<evidence type="ECO:0000313" key="10">
    <source>
        <dbReference type="Proteomes" id="UP000595053"/>
    </source>
</evidence>
<dbReference type="GO" id="GO:0050897">
    <property type="term" value="F:cobalt ion binding"/>
    <property type="evidence" value="ECO:0007669"/>
    <property type="project" value="TreeGrafter"/>
</dbReference>
<evidence type="ECO:0000256" key="1">
    <source>
        <dbReference type="ARBA" id="ARBA00004651"/>
    </source>
</evidence>
<dbReference type="InterPro" id="IPR045861">
    <property type="entry name" value="CorA_cytoplasmic_dom"/>
</dbReference>